<evidence type="ECO:0000313" key="3">
    <source>
        <dbReference type="EMBL" id="CUC09154.1"/>
    </source>
</evidence>
<feature type="region of interest" description="Disordered" evidence="2">
    <location>
        <begin position="377"/>
        <end position="408"/>
    </location>
</feature>
<evidence type="ECO:0000256" key="2">
    <source>
        <dbReference type="SAM" id="MobiDB-lite"/>
    </source>
</evidence>
<gene>
    <name evidence="3" type="ORF">Cvel_3226.t1.CR2</name>
</gene>
<feature type="coiled-coil region" evidence="1">
    <location>
        <begin position="113"/>
        <end position="140"/>
    </location>
</feature>
<proteinExistence type="predicted"/>
<dbReference type="PhylomeDB" id="A0A0K6S684"/>
<sequence length="408" mass="45817">MDGLEALQQQNMMLQQKMNELGMGDQAFHPSMMANSEANTDNNTERTDGTRVRSIHEADRLRKAIAANTKAITNRIKYFEREEQKIWKDLEEVRRHACKIESGKTRSLEKRLAEKVKALFEQMEEKRKHSEQRRTEARELLRHKHMMEAQQRLRNSSRAVALQREHNMARQSVNTRKAVRLQKIHEEQEQKRFVLERELMSMEKALPELERREMQCLERLQNSRLVTQAVLQELESSLGQTSPVSTLLRTRTTPGGTRHRSSTTNVRAGGGENETMMMRPATQQAEEANGRVFQKPAERARAIPTGTTSATPPPFPGVSSAAMPPHWSPDSPYAQMDRKEKQTADGEMENGVGLSHDHVTADLAARFSQAVTFPPAQPVGVSPPSAPAAVIPAGGDAMEAGCVDSSDP</sequence>
<feature type="coiled-coil region" evidence="1">
    <location>
        <begin position="185"/>
        <end position="237"/>
    </location>
</feature>
<accession>A0A0K6S684</accession>
<protein>
    <submittedName>
        <fullName evidence="3">Uncharacterized protein</fullName>
    </submittedName>
</protein>
<evidence type="ECO:0000256" key="1">
    <source>
        <dbReference type="SAM" id="Coils"/>
    </source>
</evidence>
<dbReference type="VEuPathDB" id="CryptoDB:Cvel_3226"/>
<name>A0A0K6S684_9ALVE</name>
<dbReference type="AlphaFoldDB" id="A0A0K6S684"/>
<keyword evidence="1" id="KW-0175">Coiled coil</keyword>
<reference evidence="3" key="1">
    <citation type="submission" date="2014-11" db="EMBL/GenBank/DDBJ databases">
        <title>Molecular phylogeny of cliff fern family Woodsiaceae with morphological implications.</title>
        <authorList>
            <person name="Shao Y.-Z."/>
            <person name="Wei R."/>
            <person name="Zhang X.-C."/>
        </authorList>
    </citation>
    <scope>NUCLEOTIDE SEQUENCE</scope>
</reference>
<feature type="compositionally biased region" description="Low complexity" evidence="2">
    <location>
        <begin position="247"/>
        <end position="256"/>
    </location>
</feature>
<dbReference type="EMBL" id="CDMZ01000297">
    <property type="protein sequence ID" value="CUC09154.1"/>
    <property type="molecule type" value="Genomic_DNA"/>
</dbReference>
<feature type="region of interest" description="Disordered" evidence="2">
    <location>
        <begin position="247"/>
        <end position="273"/>
    </location>
</feature>
<feature type="compositionally biased region" description="Low complexity" evidence="2">
    <location>
        <begin position="378"/>
        <end position="395"/>
    </location>
</feature>
<organism evidence="3">
    <name type="scientific">Chromera velia CCMP2878</name>
    <dbReference type="NCBI Taxonomy" id="1169474"/>
    <lineage>
        <taxon>Eukaryota</taxon>
        <taxon>Sar</taxon>
        <taxon>Alveolata</taxon>
        <taxon>Colpodellida</taxon>
        <taxon>Chromeraceae</taxon>
        <taxon>Chromera</taxon>
    </lineage>
</organism>